<dbReference type="Proteomes" id="UP000177885">
    <property type="component" value="Unassembled WGS sequence"/>
</dbReference>
<dbReference type="Gene3D" id="2.30.42.10">
    <property type="match status" value="1"/>
</dbReference>
<evidence type="ECO:0000259" key="6">
    <source>
        <dbReference type="PROSITE" id="PS50106"/>
    </source>
</evidence>
<organism evidence="7 8">
    <name type="scientific">Candidatus Uhrbacteria bacterium RIFCSPHIGHO2_01_FULL_63_20</name>
    <dbReference type="NCBI Taxonomy" id="1802385"/>
    <lineage>
        <taxon>Bacteria</taxon>
        <taxon>Candidatus Uhriibacteriota</taxon>
    </lineage>
</organism>
<dbReference type="InterPro" id="IPR029045">
    <property type="entry name" value="ClpP/crotonase-like_dom_sf"/>
</dbReference>
<dbReference type="Pfam" id="PF03572">
    <property type="entry name" value="Peptidase_S41"/>
    <property type="match status" value="1"/>
</dbReference>
<dbReference type="InterPro" id="IPR036034">
    <property type="entry name" value="PDZ_sf"/>
</dbReference>
<dbReference type="Gene3D" id="3.30.750.44">
    <property type="match status" value="1"/>
</dbReference>
<dbReference type="InterPro" id="IPR005151">
    <property type="entry name" value="Tail-specific_protease"/>
</dbReference>
<evidence type="ECO:0000256" key="3">
    <source>
        <dbReference type="ARBA" id="ARBA00022801"/>
    </source>
</evidence>
<dbReference type="GO" id="GO:0008236">
    <property type="term" value="F:serine-type peptidase activity"/>
    <property type="evidence" value="ECO:0007669"/>
    <property type="project" value="UniProtKB-KW"/>
</dbReference>
<sequence length="404" mass="43149">MPRLSRPVAILILLLGISLSFSTGLFVGKQQGARAAVPEGEGRVLNQGDVPSTLSEDVDFRQFWDVWNLVKELYVRQPVSEKELFYGAMHGLVAGTGDDYTSYFDPEEAQAFTENLEGSFTGIGAEIGIKEGILQVVAPLPDTPAERAGLRTGDHILLIDGTDTSGMPVEEAVNRIRGPKGSVVTLAIGREGAGEAVEFKITREKIVVQSVKLTMEDAIATIAIHTFNDETVPLFNDAVNEALSKDAEGIILDLRGDPGGLLNAAISVASAWTGYDTVVIEKGQNTDQPFHGVSAPRLAGMDTVVLVNGGSASASEIVAGALQDYGFATLVGTQTFGKGSVQDYRELPDGSAVKVTVALWYTPKGRSIDKTGITPDEVVEFTEEDLDAKRDPQKEKALQILSAR</sequence>
<dbReference type="InterPro" id="IPR004447">
    <property type="entry name" value="Peptidase_S41A"/>
</dbReference>
<name>A0A1F7TK73_9BACT</name>
<dbReference type="EMBL" id="MGDT01000007">
    <property type="protein sequence ID" value="OGL66352.1"/>
    <property type="molecule type" value="Genomic_DNA"/>
</dbReference>
<dbReference type="PANTHER" id="PTHR32060:SF30">
    <property type="entry name" value="CARBOXY-TERMINAL PROCESSING PROTEASE CTPA"/>
    <property type="match status" value="1"/>
</dbReference>
<dbReference type="GO" id="GO:0030288">
    <property type="term" value="C:outer membrane-bounded periplasmic space"/>
    <property type="evidence" value="ECO:0007669"/>
    <property type="project" value="TreeGrafter"/>
</dbReference>
<dbReference type="AlphaFoldDB" id="A0A1F7TK73"/>
<dbReference type="FunFam" id="2.30.42.10:FF:000063">
    <property type="entry name" value="Peptidase, S41 family"/>
    <property type="match status" value="1"/>
</dbReference>
<dbReference type="GO" id="GO:0006508">
    <property type="term" value="P:proteolysis"/>
    <property type="evidence" value="ECO:0007669"/>
    <property type="project" value="UniProtKB-KW"/>
</dbReference>
<dbReference type="SMART" id="SM00228">
    <property type="entry name" value="PDZ"/>
    <property type="match status" value="1"/>
</dbReference>
<protein>
    <recommendedName>
        <fullName evidence="6">PDZ domain-containing protein</fullName>
    </recommendedName>
</protein>
<dbReference type="GO" id="GO:0004175">
    <property type="term" value="F:endopeptidase activity"/>
    <property type="evidence" value="ECO:0007669"/>
    <property type="project" value="TreeGrafter"/>
</dbReference>
<dbReference type="SUPFAM" id="SSF50156">
    <property type="entry name" value="PDZ domain-like"/>
    <property type="match status" value="1"/>
</dbReference>
<reference evidence="7 8" key="1">
    <citation type="journal article" date="2016" name="Nat. Commun.">
        <title>Thousands of microbial genomes shed light on interconnected biogeochemical processes in an aquifer system.</title>
        <authorList>
            <person name="Anantharaman K."/>
            <person name="Brown C.T."/>
            <person name="Hug L.A."/>
            <person name="Sharon I."/>
            <person name="Castelle C.J."/>
            <person name="Probst A.J."/>
            <person name="Thomas B.C."/>
            <person name="Singh A."/>
            <person name="Wilkins M.J."/>
            <person name="Karaoz U."/>
            <person name="Brodie E.L."/>
            <person name="Williams K.H."/>
            <person name="Hubbard S.S."/>
            <person name="Banfield J.F."/>
        </authorList>
    </citation>
    <scope>NUCLEOTIDE SEQUENCE [LARGE SCALE GENOMIC DNA]</scope>
</reference>
<dbReference type="NCBIfam" id="TIGR00225">
    <property type="entry name" value="prc"/>
    <property type="match status" value="1"/>
</dbReference>
<dbReference type="STRING" id="1802385.A2856_01490"/>
<evidence type="ECO:0000256" key="4">
    <source>
        <dbReference type="ARBA" id="ARBA00022825"/>
    </source>
</evidence>
<evidence type="ECO:0000256" key="5">
    <source>
        <dbReference type="RuleBase" id="RU004404"/>
    </source>
</evidence>
<dbReference type="Gene3D" id="3.90.226.10">
    <property type="entry name" value="2-enoyl-CoA Hydratase, Chain A, domain 1"/>
    <property type="match status" value="1"/>
</dbReference>
<dbReference type="SMART" id="SM00245">
    <property type="entry name" value="TSPc"/>
    <property type="match status" value="1"/>
</dbReference>
<keyword evidence="2 5" id="KW-0645">Protease</keyword>
<proteinExistence type="inferred from homology"/>
<comment type="caution">
    <text evidence="7">The sequence shown here is derived from an EMBL/GenBank/DDBJ whole genome shotgun (WGS) entry which is preliminary data.</text>
</comment>
<gene>
    <name evidence="7" type="ORF">A2856_01490</name>
</gene>
<dbReference type="InterPro" id="IPR001478">
    <property type="entry name" value="PDZ"/>
</dbReference>
<evidence type="ECO:0000313" key="7">
    <source>
        <dbReference type="EMBL" id="OGL66352.1"/>
    </source>
</evidence>
<evidence type="ECO:0000256" key="1">
    <source>
        <dbReference type="ARBA" id="ARBA00009179"/>
    </source>
</evidence>
<dbReference type="Pfam" id="PF00595">
    <property type="entry name" value="PDZ"/>
    <property type="match status" value="1"/>
</dbReference>
<dbReference type="PROSITE" id="PS50106">
    <property type="entry name" value="PDZ"/>
    <property type="match status" value="1"/>
</dbReference>
<dbReference type="CDD" id="cd07560">
    <property type="entry name" value="Peptidase_S41_CPP"/>
    <property type="match status" value="1"/>
</dbReference>
<dbReference type="SUPFAM" id="SSF52096">
    <property type="entry name" value="ClpP/crotonase"/>
    <property type="match status" value="1"/>
</dbReference>
<feature type="domain" description="PDZ" evidence="6">
    <location>
        <begin position="109"/>
        <end position="191"/>
    </location>
</feature>
<accession>A0A1F7TK73</accession>
<keyword evidence="3 5" id="KW-0378">Hydrolase</keyword>
<comment type="similarity">
    <text evidence="1 5">Belongs to the peptidase S41A family.</text>
</comment>
<dbReference type="CDD" id="cd06782">
    <property type="entry name" value="cpPDZ_CPP-like"/>
    <property type="match status" value="1"/>
</dbReference>
<evidence type="ECO:0000313" key="8">
    <source>
        <dbReference type="Proteomes" id="UP000177885"/>
    </source>
</evidence>
<dbReference type="PANTHER" id="PTHR32060">
    <property type="entry name" value="TAIL-SPECIFIC PROTEASE"/>
    <property type="match status" value="1"/>
</dbReference>
<dbReference type="GO" id="GO:0007165">
    <property type="term" value="P:signal transduction"/>
    <property type="evidence" value="ECO:0007669"/>
    <property type="project" value="TreeGrafter"/>
</dbReference>
<evidence type="ECO:0000256" key="2">
    <source>
        <dbReference type="ARBA" id="ARBA00022670"/>
    </source>
</evidence>
<keyword evidence="4 5" id="KW-0720">Serine protease</keyword>